<sequence length="112" mass="13025">MKQGSLEKRILQGLVDYLNDLYPGEIRLVQLFGPQARSDARQDSDYDVLIVVKDRSTINRSRIYDYVLDVNLKYGIDLSLKIYGEDEFELFKKKGVPFVREVLSEGYALWSQ</sequence>
<evidence type="ECO:0000313" key="2">
    <source>
        <dbReference type="EMBL" id="GAW91704.1"/>
    </source>
</evidence>
<dbReference type="Pfam" id="PF18765">
    <property type="entry name" value="Polbeta"/>
    <property type="match status" value="1"/>
</dbReference>
<dbReference type="PANTHER" id="PTHR33933">
    <property type="entry name" value="NUCLEOTIDYLTRANSFERASE"/>
    <property type="match status" value="1"/>
</dbReference>
<dbReference type="Proteomes" id="UP000197032">
    <property type="component" value="Unassembled WGS sequence"/>
</dbReference>
<dbReference type="SUPFAM" id="SSF81301">
    <property type="entry name" value="Nucleotidyltransferase"/>
    <property type="match status" value="1"/>
</dbReference>
<protein>
    <submittedName>
        <fullName evidence="2">DNA polymerase beta domain-containing protein</fullName>
    </submittedName>
</protein>
<accession>A0A1Z5HQB1</accession>
<dbReference type="InterPro" id="IPR043519">
    <property type="entry name" value="NT_sf"/>
</dbReference>
<dbReference type="CDD" id="cd05403">
    <property type="entry name" value="NT_KNTase_like"/>
    <property type="match status" value="1"/>
</dbReference>
<evidence type="ECO:0000259" key="1">
    <source>
        <dbReference type="Pfam" id="PF18765"/>
    </source>
</evidence>
<name>A0A1Z5HQB1_9FIRM</name>
<dbReference type="InterPro" id="IPR052548">
    <property type="entry name" value="Type_VII_TA_antitoxin"/>
</dbReference>
<keyword evidence="3" id="KW-1185">Reference proteome</keyword>
<comment type="caution">
    <text evidence="2">The sequence shown here is derived from an EMBL/GenBank/DDBJ whole genome shotgun (WGS) entry which is preliminary data.</text>
</comment>
<dbReference type="PANTHER" id="PTHR33933:SF1">
    <property type="entry name" value="PROTEIN ADENYLYLTRANSFERASE MNTA-RELATED"/>
    <property type="match status" value="1"/>
</dbReference>
<feature type="domain" description="Polymerase beta nucleotidyltransferase" evidence="1">
    <location>
        <begin position="25"/>
        <end position="79"/>
    </location>
</feature>
<dbReference type="OrthoDB" id="9803106at2"/>
<dbReference type="RefSeq" id="WP_088553202.1">
    <property type="nucleotide sequence ID" value="NZ_BDGJ01000030.1"/>
</dbReference>
<organism evidence="2 3">
    <name type="scientific">Calderihabitans maritimus</name>
    <dbReference type="NCBI Taxonomy" id="1246530"/>
    <lineage>
        <taxon>Bacteria</taxon>
        <taxon>Bacillati</taxon>
        <taxon>Bacillota</taxon>
        <taxon>Clostridia</taxon>
        <taxon>Neomoorellales</taxon>
        <taxon>Calderihabitantaceae</taxon>
        <taxon>Calderihabitans</taxon>
    </lineage>
</organism>
<evidence type="ECO:0000313" key="3">
    <source>
        <dbReference type="Proteomes" id="UP000197032"/>
    </source>
</evidence>
<reference evidence="3" key="1">
    <citation type="journal article" date="2017" name="Appl. Environ. Microbiol.">
        <title>Genomic analysis of Calderihabitans maritimus KKC1, a thermophilic hydrogenogenic carboxydotrophic bacterium isolated from marine sediment.</title>
        <authorList>
            <person name="Omae K."/>
            <person name="Yoneda Y."/>
            <person name="Fukuyama Y."/>
            <person name="Yoshida T."/>
            <person name="Sako Y."/>
        </authorList>
    </citation>
    <scope>NUCLEOTIDE SEQUENCE [LARGE SCALE GENOMIC DNA]</scope>
    <source>
        <strain evidence="3">KKC1</strain>
    </source>
</reference>
<proteinExistence type="predicted"/>
<gene>
    <name evidence="2" type="ORF">KKC1_08650</name>
</gene>
<dbReference type="EMBL" id="BDGJ01000030">
    <property type="protein sequence ID" value="GAW91704.1"/>
    <property type="molecule type" value="Genomic_DNA"/>
</dbReference>
<dbReference type="InterPro" id="IPR041633">
    <property type="entry name" value="Polbeta"/>
</dbReference>
<dbReference type="AlphaFoldDB" id="A0A1Z5HQB1"/>
<dbReference type="Gene3D" id="3.30.460.10">
    <property type="entry name" value="Beta Polymerase, domain 2"/>
    <property type="match status" value="1"/>
</dbReference>